<protein>
    <submittedName>
        <fullName evidence="1">Uncharacterized protein</fullName>
    </submittedName>
</protein>
<proteinExistence type="predicted"/>
<dbReference type="EMBL" id="JXTB01000417">
    <property type="protein sequence ID" value="PON41352.1"/>
    <property type="molecule type" value="Genomic_DNA"/>
</dbReference>
<keyword evidence="2" id="KW-1185">Reference proteome</keyword>
<dbReference type="Proteomes" id="UP000237105">
    <property type="component" value="Unassembled WGS sequence"/>
</dbReference>
<dbReference type="AlphaFoldDB" id="A0A2P5AXR3"/>
<reference evidence="2" key="1">
    <citation type="submission" date="2016-06" db="EMBL/GenBank/DDBJ databases">
        <title>Parallel loss of symbiosis genes in relatives of nitrogen-fixing non-legume Parasponia.</title>
        <authorList>
            <person name="Van Velzen R."/>
            <person name="Holmer R."/>
            <person name="Bu F."/>
            <person name="Rutten L."/>
            <person name="Van Zeijl A."/>
            <person name="Liu W."/>
            <person name="Santuari L."/>
            <person name="Cao Q."/>
            <person name="Sharma T."/>
            <person name="Shen D."/>
            <person name="Roswanjaya Y."/>
            <person name="Wardhani T."/>
            <person name="Kalhor M.S."/>
            <person name="Jansen J."/>
            <person name="Van den Hoogen J."/>
            <person name="Gungor B."/>
            <person name="Hartog M."/>
            <person name="Hontelez J."/>
            <person name="Verver J."/>
            <person name="Yang W.-C."/>
            <person name="Schijlen E."/>
            <person name="Repin R."/>
            <person name="Schilthuizen M."/>
            <person name="Schranz E."/>
            <person name="Heidstra R."/>
            <person name="Miyata K."/>
            <person name="Fedorova E."/>
            <person name="Kohlen W."/>
            <person name="Bisseling T."/>
            <person name="Smit S."/>
            <person name="Geurts R."/>
        </authorList>
    </citation>
    <scope>NUCLEOTIDE SEQUENCE [LARGE SCALE GENOMIC DNA]</scope>
    <source>
        <strain evidence="2">cv. WU1-14</strain>
    </source>
</reference>
<name>A0A2P5AXR3_PARAD</name>
<evidence type="ECO:0000313" key="1">
    <source>
        <dbReference type="EMBL" id="PON41352.1"/>
    </source>
</evidence>
<accession>A0A2P5AXR3</accession>
<organism evidence="1 2">
    <name type="scientific">Parasponia andersonii</name>
    <name type="common">Sponia andersonii</name>
    <dbReference type="NCBI Taxonomy" id="3476"/>
    <lineage>
        <taxon>Eukaryota</taxon>
        <taxon>Viridiplantae</taxon>
        <taxon>Streptophyta</taxon>
        <taxon>Embryophyta</taxon>
        <taxon>Tracheophyta</taxon>
        <taxon>Spermatophyta</taxon>
        <taxon>Magnoliopsida</taxon>
        <taxon>eudicotyledons</taxon>
        <taxon>Gunneridae</taxon>
        <taxon>Pentapetalae</taxon>
        <taxon>rosids</taxon>
        <taxon>fabids</taxon>
        <taxon>Rosales</taxon>
        <taxon>Cannabaceae</taxon>
        <taxon>Parasponia</taxon>
    </lineage>
</organism>
<gene>
    <name evidence="1" type="ORF">PanWU01x14_290210</name>
</gene>
<evidence type="ECO:0000313" key="2">
    <source>
        <dbReference type="Proteomes" id="UP000237105"/>
    </source>
</evidence>
<comment type="caution">
    <text evidence="1">The sequence shown here is derived from an EMBL/GenBank/DDBJ whole genome shotgun (WGS) entry which is preliminary data.</text>
</comment>
<sequence length="81" mass="9049">MEFDLTGGHLKSMWEVVASTPPRELRAASRAVRMGRFHSSASDEECRWAREAGRSLVWWCGLSAGASAVWEISGASRRKIR</sequence>
<dbReference type="OrthoDB" id="10286699at2759"/>